<dbReference type="EMBL" id="VATY01000001">
    <property type="protein sequence ID" value="TMM59087.1"/>
    <property type="molecule type" value="Genomic_DNA"/>
</dbReference>
<protein>
    <submittedName>
        <fullName evidence="1">Uncharacterized protein</fullName>
    </submittedName>
</protein>
<gene>
    <name evidence="1" type="ORF">FEE95_06545</name>
</gene>
<dbReference type="Proteomes" id="UP000310314">
    <property type="component" value="Unassembled WGS sequence"/>
</dbReference>
<dbReference type="OrthoDB" id="1176663at2"/>
<accession>A0A5S3Q0H8</accession>
<organism evidence="1 2">
    <name type="scientific">Maribacter algarum</name>
    <name type="common">ex Zhang et al. 2020</name>
    <dbReference type="NCBI Taxonomy" id="2578118"/>
    <lineage>
        <taxon>Bacteria</taxon>
        <taxon>Pseudomonadati</taxon>
        <taxon>Bacteroidota</taxon>
        <taxon>Flavobacteriia</taxon>
        <taxon>Flavobacteriales</taxon>
        <taxon>Flavobacteriaceae</taxon>
        <taxon>Maribacter</taxon>
    </lineage>
</organism>
<evidence type="ECO:0000313" key="1">
    <source>
        <dbReference type="EMBL" id="TMM59087.1"/>
    </source>
</evidence>
<name>A0A5S3Q0H8_9FLAO</name>
<keyword evidence="2" id="KW-1185">Reference proteome</keyword>
<evidence type="ECO:0000313" key="2">
    <source>
        <dbReference type="Proteomes" id="UP000310314"/>
    </source>
</evidence>
<comment type="caution">
    <text evidence="1">The sequence shown here is derived from an EMBL/GenBank/DDBJ whole genome shotgun (WGS) entry which is preliminary data.</text>
</comment>
<dbReference type="RefSeq" id="WP_138657077.1">
    <property type="nucleotide sequence ID" value="NZ_VATY01000001.1"/>
</dbReference>
<reference evidence="1 2" key="1">
    <citation type="submission" date="2019-05" db="EMBL/GenBank/DDBJ databases">
        <authorList>
            <person name="Zhang J.-Y."/>
            <person name="Feg X."/>
            <person name="Du Z.-J."/>
        </authorList>
    </citation>
    <scope>NUCLEOTIDE SEQUENCE [LARGE SCALE GENOMIC DNA]</scope>
    <source>
        <strain evidence="1 2">RZ26</strain>
    </source>
</reference>
<proteinExistence type="predicted"/>
<dbReference type="AlphaFoldDB" id="A0A5S3Q0H8"/>
<sequence length="179" mass="21338">MKNELNLIQKGILLSLFLFCSFLSSQENDNLYASAEDVNMLVLEPSYTSSRTNKTFEKKFHYLVARAYFKLLAEAQKSERKLRIEFERYSFENEEFDRAGNQVFQDKFNLAFKKYKAHSDMLSGLKSWNLFSEDRTGDMFYFMAENEDFIFKMYKGKLPEDKMVRYLIYKLADLYHLEG</sequence>